<dbReference type="FunFam" id="3.30.420.40:FF:000028">
    <property type="entry name" value="heat shock 70 kDa protein-like"/>
    <property type="match status" value="1"/>
</dbReference>
<dbReference type="Gene3D" id="3.30.420.40">
    <property type="match status" value="1"/>
</dbReference>
<comment type="similarity">
    <text evidence="1">Belongs to the heat shock protein 70 family.</text>
</comment>
<evidence type="ECO:0000256" key="3">
    <source>
        <dbReference type="ARBA" id="ARBA00022840"/>
    </source>
</evidence>
<dbReference type="GO" id="GO:0005524">
    <property type="term" value="F:ATP binding"/>
    <property type="evidence" value="ECO:0007669"/>
    <property type="project" value="UniProtKB-KW"/>
</dbReference>
<reference evidence="4" key="1">
    <citation type="submission" date="2021-06" db="EMBL/GenBank/DDBJ databases">
        <authorList>
            <consortium name="Wellcome Sanger Institute Data Sharing"/>
        </authorList>
    </citation>
    <scope>NUCLEOTIDE SEQUENCE [LARGE SCALE GENOMIC DNA]</scope>
</reference>
<reference evidence="4" key="3">
    <citation type="submission" date="2025-09" db="UniProtKB">
        <authorList>
            <consortium name="Ensembl"/>
        </authorList>
    </citation>
    <scope>IDENTIFICATION</scope>
</reference>
<dbReference type="InterPro" id="IPR013126">
    <property type="entry name" value="Hsp_70_fam"/>
</dbReference>
<keyword evidence="3" id="KW-0067">ATP-binding</keyword>
<evidence type="ECO:0000313" key="5">
    <source>
        <dbReference type="Proteomes" id="UP000694620"/>
    </source>
</evidence>
<evidence type="ECO:0000256" key="2">
    <source>
        <dbReference type="ARBA" id="ARBA00022741"/>
    </source>
</evidence>
<evidence type="ECO:0000313" key="4">
    <source>
        <dbReference type="Ensembl" id="ENSECRP00000014131.1"/>
    </source>
</evidence>
<dbReference type="AlphaFoldDB" id="A0A8C4SAN0"/>
<keyword evidence="2" id="KW-0547">Nucleotide-binding</keyword>
<dbReference type="SUPFAM" id="SSF53067">
    <property type="entry name" value="Actin-like ATPase domain"/>
    <property type="match status" value="1"/>
</dbReference>
<accession>A0A8C4SAN0</accession>
<sequence length="102" mass="10918">IGRHCLGFKQQMSCELISLFCRSEKMKGTVICIDLGTSNPCVAVVLKNAEGARTAPSVIAFTADGKILAGMEAKRQAVTNPSSTIYGTPLLMGRRFDDPVNV</sequence>
<dbReference type="Pfam" id="PF00012">
    <property type="entry name" value="HSP70"/>
    <property type="match status" value="1"/>
</dbReference>
<dbReference type="Ensembl" id="ENSECRT00000014376.1">
    <property type="protein sequence ID" value="ENSECRP00000014131.1"/>
    <property type="gene ID" value="ENSECRG00000009421.1"/>
</dbReference>
<protein>
    <recommendedName>
        <fullName evidence="6">Heat shock protein 70</fullName>
    </recommendedName>
</protein>
<organism evidence="4 5">
    <name type="scientific">Erpetoichthys calabaricus</name>
    <name type="common">Rope fish</name>
    <name type="synonym">Calamoichthys calabaricus</name>
    <dbReference type="NCBI Taxonomy" id="27687"/>
    <lineage>
        <taxon>Eukaryota</taxon>
        <taxon>Metazoa</taxon>
        <taxon>Chordata</taxon>
        <taxon>Craniata</taxon>
        <taxon>Vertebrata</taxon>
        <taxon>Euteleostomi</taxon>
        <taxon>Actinopterygii</taxon>
        <taxon>Polypteriformes</taxon>
        <taxon>Polypteridae</taxon>
        <taxon>Erpetoichthys</taxon>
    </lineage>
</organism>
<dbReference type="GeneTree" id="ENSGT00920000149123"/>
<dbReference type="PRINTS" id="PR00301">
    <property type="entry name" value="HEATSHOCK70"/>
</dbReference>
<dbReference type="PANTHER" id="PTHR19375">
    <property type="entry name" value="HEAT SHOCK PROTEIN 70KDA"/>
    <property type="match status" value="1"/>
</dbReference>
<dbReference type="GO" id="GO:0140662">
    <property type="term" value="F:ATP-dependent protein folding chaperone"/>
    <property type="evidence" value="ECO:0007669"/>
    <property type="project" value="InterPro"/>
</dbReference>
<evidence type="ECO:0008006" key="6">
    <source>
        <dbReference type="Google" id="ProtNLM"/>
    </source>
</evidence>
<keyword evidence="5" id="KW-1185">Reference proteome</keyword>
<name>A0A8C4SAN0_ERPCA</name>
<evidence type="ECO:0000256" key="1">
    <source>
        <dbReference type="ARBA" id="ARBA00007381"/>
    </source>
</evidence>
<dbReference type="InterPro" id="IPR043129">
    <property type="entry name" value="ATPase_NBD"/>
</dbReference>
<reference evidence="4" key="2">
    <citation type="submission" date="2025-08" db="UniProtKB">
        <authorList>
            <consortium name="Ensembl"/>
        </authorList>
    </citation>
    <scope>IDENTIFICATION</scope>
</reference>
<dbReference type="Proteomes" id="UP000694620">
    <property type="component" value="Chromosome 11"/>
</dbReference>
<proteinExistence type="inferred from homology"/>